<feature type="compositionally biased region" description="Basic and acidic residues" evidence="1">
    <location>
        <begin position="24"/>
        <end position="42"/>
    </location>
</feature>
<dbReference type="Proteomes" id="UP000799428">
    <property type="component" value="Unassembled WGS sequence"/>
</dbReference>
<sequence length="73" mass="8607">MSHMVGMDMDKDMPRAFARPGQARPERQKTRQDEARRGEAKRRQAKRIPRSRSTFNVQRPRWFVGLEQVHACA</sequence>
<name>A0A6G1KIF9_9PLEO</name>
<protein>
    <submittedName>
        <fullName evidence="2">Uncharacterized protein</fullName>
    </submittedName>
</protein>
<evidence type="ECO:0000313" key="2">
    <source>
        <dbReference type="EMBL" id="KAF2712335.1"/>
    </source>
</evidence>
<gene>
    <name evidence="2" type="ORF">K504DRAFT_464426</name>
</gene>
<evidence type="ECO:0000313" key="3">
    <source>
        <dbReference type="Proteomes" id="UP000799428"/>
    </source>
</evidence>
<dbReference type="AlphaFoldDB" id="A0A6G1KIF9"/>
<evidence type="ECO:0000256" key="1">
    <source>
        <dbReference type="SAM" id="MobiDB-lite"/>
    </source>
</evidence>
<keyword evidence="3" id="KW-1185">Reference proteome</keyword>
<feature type="region of interest" description="Disordered" evidence="1">
    <location>
        <begin position="1"/>
        <end position="54"/>
    </location>
</feature>
<proteinExistence type="predicted"/>
<reference evidence="2" key="1">
    <citation type="journal article" date="2020" name="Stud. Mycol.">
        <title>101 Dothideomycetes genomes: a test case for predicting lifestyles and emergence of pathogens.</title>
        <authorList>
            <person name="Haridas S."/>
            <person name="Albert R."/>
            <person name="Binder M."/>
            <person name="Bloem J."/>
            <person name="Labutti K."/>
            <person name="Salamov A."/>
            <person name="Andreopoulos B."/>
            <person name="Baker S."/>
            <person name="Barry K."/>
            <person name="Bills G."/>
            <person name="Bluhm B."/>
            <person name="Cannon C."/>
            <person name="Castanera R."/>
            <person name="Culley D."/>
            <person name="Daum C."/>
            <person name="Ezra D."/>
            <person name="Gonzalez J."/>
            <person name="Henrissat B."/>
            <person name="Kuo A."/>
            <person name="Liang C."/>
            <person name="Lipzen A."/>
            <person name="Lutzoni F."/>
            <person name="Magnuson J."/>
            <person name="Mondo S."/>
            <person name="Nolan M."/>
            <person name="Ohm R."/>
            <person name="Pangilinan J."/>
            <person name="Park H.-J."/>
            <person name="Ramirez L."/>
            <person name="Alfaro M."/>
            <person name="Sun H."/>
            <person name="Tritt A."/>
            <person name="Yoshinaga Y."/>
            <person name="Zwiers L.-H."/>
            <person name="Turgeon B."/>
            <person name="Goodwin S."/>
            <person name="Spatafora J."/>
            <person name="Crous P."/>
            <person name="Grigoriev I."/>
        </authorList>
    </citation>
    <scope>NUCLEOTIDE SEQUENCE</scope>
    <source>
        <strain evidence="2">CBS 279.74</strain>
    </source>
</reference>
<accession>A0A6G1KIF9</accession>
<dbReference type="EMBL" id="MU005766">
    <property type="protein sequence ID" value="KAF2712335.1"/>
    <property type="molecule type" value="Genomic_DNA"/>
</dbReference>
<organism evidence="2 3">
    <name type="scientific">Pleomassaria siparia CBS 279.74</name>
    <dbReference type="NCBI Taxonomy" id="1314801"/>
    <lineage>
        <taxon>Eukaryota</taxon>
        <taxon>Fungi</taxon>
        <taxon>Dikarya</taxon>
        <taxon>Ascomycota</taxon>
        <taxon>Pezizomycotina</taxon>
        <taxon>Dothideomycetes</taxon>
        <taxon>Pleosporomycetidae</taxon>
        <taxon>Pleosporales</taxon>
        <taxon>Pleomassariaceae</taxon>
        <taxon>Pleomassaria</taxon>
    </lineage>
</organism>